<dbReference type="InterPro" id="IPR023346">
    <property type="entry name" value="Lysozyme-like_dom_sf"/>
</dbReference>
<evidence type="ECO:0000259" key="4">
    <source>
        <dbReference type="Pfam" id="PF01464"/>
    </source>
</evidence>
<sequence>MPPEDCGGSKAFIQGKIALGSECSNASGYRGDGPTWDSQGVYVFRFATIAVTSVIFFGVTAAEAQTLSTRSRNDLFSNQTALIDNRLASQYAHSKRLIPTAPTPVRVPGAETIPRYDGSQRSAWIDTARAAARRNGVPEDLFLRLVRQESGWNPNARSHKGAMGLAQLMPGTARGLGVDPRNPAQNLDGGARYLAMQYRTFGSWRLALAAYNAGPGAVERHGGIPPYRETRNYVRIIMGRS</sequence>
<dbReference type="PANTHER" id="PTHR37423">
    <property type="entry name" value="SOLUBLE LYTIC MUREIN TRANSGLYCOSYLASE-RELATED"/>
    <property type="match status" value="1"/>
</dbReference>
<accession>A0A1H3SII2</accession>
<organism evidence="5 6">
    <name type="scientific">Jannaschia faecimaris</name>
    <dbReference type="NCBI Taxonomy" id="1244108"/>
    <lineage>
        <taxon>Bacteria</taxon>
        <taxon>Pseudomonadati</taxon>
        <taxon>Pseudomonadota</taxon>
        <taxon>Alphaproteobacteria</taxon>
        <taxon>Rhodobacterales</taxon>
        <taxon>Roseobacteraceae</taxon>
        <taxon>Jannaschia</taxon>
    </lineage>
</organism>
<evidence type="ECO:0000313" key="5">
    <source>
        <dbReference type="EMBL" id="SDZ37744.1"/>
    </source>
</evidence>
<comment type="similarity">
    <text evidence="2">Belongs to the virb1 family.</text>
</comment>
<dbReference type="PANTHER" id="PTHR37423:SF2">
    <property type="entry name" value="MEMBRANE-BOUND LYTIC MUREIN TRANSGLYCOSYLASE C"/>
    <property type="match status" value="1"/>
</dbReference>
<evidence type="ECO:0000256" key="1">
    <source>
        <dbReference type="ARBA" id="ARBA00007734"/>
    </source>
</evidence>
<name>A0A1H3SII2_9RHOB</name>
<dbReference type="CDD" id="cd00254">
    <property type="entry name" value="LT-like"/>
    <property type="match status" value="1"/>
</dbReference>
<keyword evidence="3" id="KW-0472">Membrane</keyword>
<protein>
    <submittedName>
        <fullName evidence="5">Transglycosylase SLT domain-containing protein</fullName>
    </submittedName>
</protein>
<gene>
    <name evidence="5" type="ORF">SAMN05444004_11243</name>
</gene>
<keyword evidence="6" id="KW-1185">Reference proteome</keyword>
<dbReference type="AlphaFoldDB" id="A0A1H3SII2"/>
<dbReference type="EMBL" id="FNPX01000012">
    <property type="protein sequence ID" value="SDZ37744.1"/>
    <property type="molecule type" value="Genomic_DNA"/>
</dbReference>
<dbReference type="SUPFAM" id="SSF53955">
    <property type="entry name" value="Lysozyme-like"/>
    <property type="match status" value="1"/>
</dbReference>
<keyword evidence="3" id="KW-1133">Transmembrane helix</keyword>
<evidence type="ECO:0000256" key="3">
    <source>
        <dbReference type="SAM" id="Phobius"/>
    </source>
</evidence>
<feature type="transmembrane region" description="Helical" evidence="3">
    <location>
        <begin position="42"/>
        <end position="62"/>
    </location>
</feature>
<dbReference type="STRING" id="1244108.SAMN05444004_11243"/>
<keyword evidence="3" id="KW-0812">Transmembrane</keyword>
<reference evidence="6" key="1">
    <citation type="submission" date="2016-10" db="EMBL/GenBank/DDBJ databases">
        <authorList>
            <person name="Varghese N."/>
            <person name="Submissions S."/>
        </authorList>
    </citation>
    <scope>NUCLEOTIDE SEQUENCE [LARGE SCALE GENOMIC DNA]</scope>
    <source>
        <strain evidence="6">DSM 100420</strain>
    </source>
</reference>
<evidence type="ECO:0000313" key="6">
    <source>
        <dbReference type="Proteomes" id="UP000198914"/>
    </source>
</evidence>
<dbReference type="InterPro" id="IPR008258">
    <property type="entry name" value="Transglycosylase_SLT_dom_1"/>
</dbReference>
<dbReference type="Gene3D" id="1.10.530.10">
    <property type="match status" value="1"/>
</dbReference>
<proteinExistence type="inferred from homology"/>
<comment type="similarity">
    <text evidence="1">Belongs to the transglycosylase Slt family.</text>
</comment>
<dbReference type="Pfam" id="PF01464">
    <property type="entry name" value="SLT"/>
    <property type="match status" value="1"/>
</dbReference>
<evidence type="ECO:0000256" key="2">
    <source>
        <dbReference type="ARBA" id="ARBA00009387"/>
    </source>
</evidence>
<dbReference type="Proteomes" id="UP000198914">
    <property type="component" value="Unassembled WGS sequence"/>
</dbReference>
<feature type="domain" description="Transglycosylase SLT" evidence="4">
    <location>
        <begin position="128"/>
        <end position="231"/>
    </location>
</feature>